<evidence type="ECO:0008006" key="3">
    <source>
        <dbReference type="Google" id="ProtNLM"/>
    </source>
</evidence>
<dbReference type="Proteomes" id="UP000450161">
    <property type="component" value="Unassembled WGS sequence"/>
</dbReference>
<organism evidence="1 2">
    <name type="scientific">Segatella copri</name>
    <dbReference type="NCBI Taxonomy" id="165179"/>
    <lineage>
        <taxon>Bacteria</taxon>
        <taxon>Pseudomonadati</taxon>
        <taxon>Bacteroidota</taxon>
        <taxon>Bacteroidia</taxon>
        <taxon>Bacteroidales</taxon>
        <taxon>Prevotellaceae</taxon>
        <taxon>Segatella</taxon>
    </lineage>
</organism>
<dbReference type="AlphaFoldDB" id="A0A6I2TVC8"/>
<proteinExistence type="predicted"/>
<evidence type="ECO:0000313" key="1">
    <source>
        <dbReference type="EMBL" id="MST77315.1"/>
    </source>
</evidence>
<accession>A0A6I2TVC8</accession>
<sequence>MATRYADFIKMQDFLPVYDMTDETPNLWQTFIPTNQFCDLLSRSITAITSSDISKRRSMWVRGTFGTGKSHASSVVRHILCDPYDDIEGYLYSIPNDALREQIKAIRKNKRYFPVVLKGVEGAYNISRFRLSLQRETKKALAKAGYEMVVDSDFTEALKWVESHQSRIPELLENNDELASEASNYDKLVVKLNANDIDVFLHLEEALAADKTYLTSDNISDWLVDVQKKIAEEGIADGLIIFWDEFTSVMDTLQSDRINVLQNIAEKSQKNNVFLYLISHRTERTSVDAKGKDITKMSDRYDSVDYKMDEISTYLILRHTYSITDKSGLDIASWNLKHSIAPEVFDYLCESNSKEEKDHIQNLFPLHPYTAFLCSKMANIMGSANRSVLKFMNDEKNGFACFINDSTNYDLKMMLTADWLWDFFYSEFVDDPLCAAFINVYNSNKDKVNQMGDDYLRVFKVILLLNALGMKFKGTPEKYAPNDKNLCYIFSADRCEEKMQGILDWLDESHIVARDILGEFKISVSTYNNAELTKEKMQVAVSFKDAVSILKYNDASKREISKIFLVGETLMRKCEPQFYSCEESESVLRSRLKKYTSEKPNFLHVALLFSITDEARDMMENRVKDFSEEFPDTLFIMPSEVFTESAKNHFINTVAQANVSRSHFNNDEASQLERAANEYVIKWKNRMNGGTYSLYYKGERSSEGIFGNVYNVINRRYCVQLFPQGMESVKPLHKESLTFFANKNYKKLALQMLQKRTRDEMLKFSGSDIPAKLIFMDGENNLVTDTCELTDTAVQGDSWLNTICQKVDELMEIAKKKYTDRFSLSEILAPLMRPPYGMFPNHANYVALAFALRKHKDDLFNPSTSQPVGDEKLTDMIVTLLQMWDGGISEPSNKLLLRFGSAEEKNLSKILGEVFCLQDVKGVNMADLKSLRYANWAITEFCKQIAKYPLWSLLYCSAIKEKPECEKALKDLIYLFSQDSYTLQKIKELYNEIKGEQIDLYKLLAKQSNYREGFVNFINSINNVDIKEEWWDELEEELSHLQSEIAFRKREDVKDCVNAFYIQKIKEESRPSDVKPQIPNGITVPDMVAEPSITVVKAAPDTIKLAKNCVKSQTMPSMMWQKVVLDLIEEHPEVSEFLIKYLGS</sequence>
<comment type="caution">
    <text evidence="1">The sequence shown here is derived from an EMBL/GenBank/DDBJ whole genome shotgun (WGS) entry which is preliminary data.</text>
</comment>
<dbReference type="RefSeq" id="WP_154480799.1">
    <property type="nucleotide sequence ID" value="NZ_VUNF01000009.1"/>
</dbReference>
<evidence type="ECO:0000313" key="2">
    <source>
        <dbReference type="Proteomes" id="UP000450161"/>
    </source>
</evidence>
<reference evidence="1 2" key="1">
    <citation type="submission" date="2019-08" db="EMBL/GenBank/DDBJ databases">
        <title>In-depth cultivation of the pig gut microbiome towards novel bacterial diversity and tailored functional studies.</title>
        <authorList>
            <person name="Wylensek D."/>
            <person name="Hitch T.C.A."/>
            <person name="Clavel T."/>
        </authorList>
    </citation>
    <scope>NUCLEOTIDE SEQUENCE [LARGE SCALE GENOMIC DNA]</scope>
    <source>
        <strain evidence="1 2">LKV-178-WT-2C</strain>
    </source>
</reference>
<dbReference type="EMBL" id="VUNF01000009">
    <property type="protein sequence ID" value="MST77315.1"/>
    <property type="molecule type" value="Genomic_DNA"/>
</dbReference>
<protein>
    <recommendedName>
        <fullName evidence="3">BREX system P-loop protein BrxC</fullName>
    </recommendedName>
</protein>
<gene>
    <name evidence="1" type="ORF">FYJ72_06400</name>
</gene>
<name>A0A6I2TVC8_9BACT</name>